<evidence type="ECO:0000313" key="4">
    <source>
        <dbReference type="Proteomes" id="UP000077069"/>
    </source>
</evidence>
<feature type="region of interest" description="Disordered" evidence="2">
    <location>
        <begin position="30"/>
        <end position="51"/>
    </location>
</feature>
<organism evidence="3 4">
    <name type="scientific">Paraphaeosphaeria sporulosa</name>
    <dbReference type="NCBI Taxonomy" id="1460663"/>
    <lineage>
        <taxon>Eukaryota</taxon>
        <taxon>Fungi</taxon>
        <taxon>Dikarya</taxon>
        <taxon>Ascomycota</taxon>
        <taxon>Pezizomycotina</taxon>
        <taxon>Dothideomycetes</taxon>
        <taxon>Pleosporomycetidae</taxon>
        <taxon>Pleosporales</taxon>
        <taxon>Massarineae</taxon>
        <taxon>Didymosphaeriaceae</taxon>
        <taxon>Paraphaeosphaeria</taxon>
    </lineage>
</organism>
<feature type="coiled-coil region" evidence="1">
    <location>
        <begin position="92"/>
        <end position="126"/>
    </location>
</feature>
<gene>
    <name evidence="3" type="ORF">CC84DRAFT_1241775</name>
</gene>
<reference evidence="3 4" key="1">
    <citation type="submission" date="2016-05" db="EMBL/GenBank/DDBJ databases">
        <title>Comparative analysis of secretome profiles of manganese(II)-oxidizing ascomycete fungi.</title>
        <authorList>
            <consortium name="DOE Joint Genome Institute"/>
            <person name="Zeiner C.A."/>
            <person name="Purvine S.O."/>
            <person name="Zink E.M."/>
            <person name="Wu S."/>
            <person name="Pasa-Tolic L."/>
            <person name="Chaput D.L."/>
            <person name="Haridas S."/>
            <person name="Grigoriev I.V."/>
            <person name="Santelli C.M."/>
            <person name="Hansel C.M."/>
        </authorList>
    </citation>
    <scope>NUCLEOTIDE SEQUENCE [LARGE SCALE GENOMIC DNA]</scope>
    <source>
        <strain evidence="3 4">AP3s5-JAC2a</strain>
    </source>
</reference>
<feature type="compositionally biased region" description="Basic and acidic residues" evidence="2">
    <location>
        <begin position="540"/>
        <end position="558"/>
    </location>
</feature>
<protein>
    <submittedName>
        <fullName evidence="3">Uncharacterized protein</fullName>
    </submittedName>
</protein>
<dbReference type="OrthoDB" id="10431889at2759"/>
<evidence type="ECO:0000313" key="3">
    <source>
        <dbReference type="EMBL" id="OAG06925.1"/>
    </source>
</evidence>
<keyword evidence="4" id="KW-1185">Reference proteome</keyword>
<keyword evidence="1" id="KW-0175">Coiled coil</keyword>
<feature type="coiled-coil region" evidence="1">
    <location>
        <begin position="155"/>
        <end position="240"/>
    </location>
</feature>
<name>A0A177CH76_9PLEO</name>
<feature type="compositionally biased region" description="Low complexity" evidence="2">
    <location>
        <begin position="39"/>
        <end position="49"/>
    </location>
</feature>
<dbReference type="PANTHER" id="PTHR45615:SF80">
    <property type="entry name" value="GRIP DOMAIN-CONTAINING PROTEIN"/>
    <property type="match status" value="1"/>
</dbReference>
<dbReference type="PANTHER" id="PTHR45615">
    <property type="entry name" value="MYOSIN HEAVY CHAIN, NON-MUSCLE"/>
    <property type="match status" value="1"/>
</dbReference>
<dbReference type="EMBL" id="KV441551">
    <property type="protein sequence ID" value="OAG06925.1"/>
    <property type="molecule type" value="Genomic_DNA"/>
</dbReference>
<accession>A0A177CH76</accession>
<dbReference type="RefSeq" id="XP_018037290.1">
    <property type="nucleotide sequence ID" value="XM_018184066.1"/>
</dbReference>
<dbReference type="Proteomes" id="UP000077069">
    <property type="component" value="Unassembled WGS sequence"/>
</dbReference>
<feature type="region of interest" description="Disordered" evidence="2">
    <location>
        <begin position="534"/>
        <end position="567"/>
    </location>
</feature>
<sequence length="640" mass="71389">MWKRLRNGSSRSSSSSLVSVADAQLRVAPTPTPVAHVRSSQSSQSSQQSGEDLHELLAFHKSLVQGLGEDLQKRCAELDKVKSQIDEQRIVIGHLSSRKTDYKRRVAELETQVKEDKTRIDELIKSVNNLRKFDAQTQASDHMVPLGGIVKNALIEQLESDVERLTQQVFDHDHEMQALATSHEHEVSELHAHMERLRSELKHERSVVAKYTWDLPEMTRKGQTSEIELQQRVLEEALNEQGRFGDATTRDEKLAQALSYTKELRKSGRLLQDGKEVELHHLQTLCGLAQAQAGDIVRLRAANADLLVTNTGLQDKMDSITQAKPSGADVFAPSHRRNVTWDLPLRNNETLAHAESHVPSKLRKHFAIHLPSPRRDTAHRTAPLFSPINPHIPALATPTTPFTPSLAHTIANLTRRLDHLRTQLAAAQLSPQRSNPKDTIVLQREFAAIHARLLSSVGDINGTLGMTSEQIAQVVDQVLQRFTAVRHGDLGEPKEDMATLEIWAEEELQRAREKKETTKACDVLSMNSEQIAPTAKQVQKRYDAMRRKSDLDDPKQAPEKVLSSPTRTSGFIRDGRIDIAAVADSIVEQYRAVRDNGSSWGTGVAESLSSPEEGRVRSAEHVQAESYLFGDIPMVFSAVG</sequence>
<proteinExistence type="predicted"/>
<evidence type="ECO:0000256" key="2">
    <source>
        <dbReference type="SAM" id="MobiDB-lite"/>
    </source>
</evidence>
<dbReference type="AlphaFoldDB" id="A0A177CH76"/>
<dbReference type="GeneID" id="28767552"/>
<evidence type="ECO:0000256" key="1">
    <source>
        <dbReference type="SAM" id="Coils"/>
    </source>
</evidence>
<dbReference type="InParanoid" id="A0A177CH76"/>